<protein>
    <submittedName>
        <fullName evidence="1">ABA receptor</fullName>
    </submittedName>
</protein>
<dbReference type="AlphaFoldDB" id="A0A2P2IL17"/>
<proteinExistence type="predicted"/>
<keyword evidence="1" id="KW-0675">Receptor</keyword>
<reference evidence="1" key="1">
    <citation type="submission" date="2018-02" db="EMBL/GenBank/DDBJ databases">
        <title>Rhizophora mucronata_Transcriptome.</title>
        <authorList>
            <person name="Meera S.P."/>
            <person name="Sreeshan A."/>
            <person name="Augustine A."/>
        </authorList>
    </citation>
    <scope>NUCLEOTIDE SEQUENCE</scope>
    <source>
        <tissue evidence="1">Leaf</tissue>
    </source>
</reference>
<name>A0A2P2IL17_RHIMU</name>
<dbReference type="EMBL" id="GGEC01001439">
    <property type="protein sequence ID" value="MBW81922.1"/>
    <property type="molecule type" value="Transcribed_RNA"/>
</dbReference>
<sequence>MCQSSSQCRIRLSQSIVSENTGRGCGDMVEAMIAGGIASRAFVSWSSWSRTGNIAPIFQTF</sequence>
<evidence type="ECO:0000313" key="1">
    <source>
        <dbReference type="EMBL" id="MBW81922.1"/>
    </source>
</evidence>
<accession>A0A2P2IL17</accession>
<organism evidence="1">
    <name type="scientific">Rhizophora mucronata</name>
    <name type="common">Asiatic mangrove</name>
    <dbReference type="NCBI Taxonomy" id="61149"/>
    <lineage>
        <taxon>Eukaryota</taxon>
        <taxon>Viridiplantae</taxon>
        <taxon>Streptophyta</taxon>
        <taxon>Embryophyta</taxon>
        <taxon>Tracheophyta</taxon>
        <taxon>Spermatophyta</taxon>
        <taxon>Magnoliopsida</taxon>
        <taxon>eudicotyledons</taxon>
        <taxon>Gunneridae</taxon>
        <taxon>Pentapetalae</taxon>
        <taxon>rosids</taxon>
        <taxon>fabids</taxon>
        <taxon>Malpighiales</taxon>
        <taxon>Rhizophoraceae</taxon>
        <taxon>Rhizophora</taxon>
    </lineage>
</organism>